<feature type="transmembrane region" description="Helical" evidence="6">
    <location>
        <begin position="84"/>
        <end position="106"/>
    </location>
</feature>
<evidence type="ECO:0000256" key="3">
    <source>
        <dbReference type="ARBA" id="ARBA00022692"/>
    </source>
</evidence>
<evidence type="ECO:0000256" key="4">
    <source>
        <dbReference type="ARBA" id="ARBA00022989"/>
    </source>
</evidence>
<evidence type="ECO:0000256" key="1">
    <source>
        <dbReference type="ARBA" id="ARBA00004651"/>
    </source>
</evidence>
<reference evidence="7 8" key="1">
    <citation type="submission" date="2020-08" db="EMBL/GenBank/DDBJ databases">
        <title>Sequencing the genomes of 1000 actinobacteria strains.</title>
        <authorList>
            <person name="Klenk H.-P."/>
        </authorList>
    </citation>
    <scope>NUCLEOTIDE SEQUENCE [LARGE SCALE GENOMIC DNA]</scope>
    <source>
        <strain evidence="7 8">DSM 45823</strain>
    </source>
</reference>
<evidence type="ECO:0000313" key="7">
    <source>
        <dbReference type="EMBL" id="MBA9007895.1"/>
    </source>
</evidence>
<keyword evidence="2" id="KW-1003">Cell membrane</keyword>
<organism evidence="7 8">
    <name type="scientific">Thermomonospora cellulosilytica</name>
    <dbReference type="NCBI Taxonomy" id="1411118"/>
    <lineage>
        <taxon>Bacteria</taxon>
        <taxon>Bacillati</taxon>
        <taxon>Actinomycetota</taxon>
        <taxon>Actinomycetes</taxon>
        <taxon>Streptosporangiales</taxon>
        <taxon>Thermomonosporaceae</taxon>
        <taxon>Thermomonospora</taxon>
    </lineage>
</organism>
<keyword evidence="5 6" id="KW-0472">Membrane</keyword>
<dbReference type="Proteomes" id="UP000539313">
    <property type="component" value="Unassembled WGS sequence"/>
</dbReference>
<feature type="transmembrane region" description="Helical" evidence="6">
    <location>
        <begin position="145"/>
        <end position="165"/>
    </location>
</feature>
<dbReference type="EMBL" id="JACJII010000001">
    <property type="protein sequence ID" value="MBA9007895.1"/>
    <property type="molecule type" value="Genomic_DNA"/>
</dbReference>
<name>A0A7W3N5G6_9ACTN</name>
<dbReference type="GO" id="GO:0022857">
    <property type="term" value="F:transmembrane transporter activity"/>
    <property type="evidence" value="ECO:0007669"/>
    <property type="project" value="InterPro"/>
</dbReference>
<dbReference type="GO" id="GO:0005886">
    <property type="term" value="C:plasma membrane"/>
    <property type="evidence" value="ECO:0007669"/>
    <property type="project" value="UniProtKB-SubCell"/>
</dbReference>
<feature type="transmembrane region" description="Helical" evidence="6">
    <location>
        <begin position="218"/>
        <end position="241"/>
    </location>
</feature>
<comment type="caution">
    <text evidence="7">The sequence shown here is derived from an EMBL/GenBank/DDBJ whole genome shotgun (WGS) entry which is preliminary data.</text>
</comment>
<protein>
    <submittedName>
        <fullName evidence="7">Amino acid efflux transporter</fullName>
    </submittedName>
</protein>
<sequence>MTHRTADLGVLQGTALLLGGVLGPGALVLPHLAAAAAGPASIAAWAGLLALSVPVALTFAALGSRHPDGGGAAAFTGLAFGERASAVVGWWFYFCVPAGIVAGALIGGEYVAAALGLDAAGLLACLLLGVAFAANAAGLRTSGGLQVGLVGLLAALLVAAVALAAPHTDAGNFTPFAPHGAGGVARAVGVLLFAFAGWEAASHLSADFADRRRGLRRATAVTLVVVGVLYLGLAVTTIGLLGERAAVTGVPLTELLAAGIGDAARPVTGAAAVLLSLGAINTFIAGAARLGVALARDGALPARLTGGPAPARSLASLAVLTGALLPPVLLWNADLDVLMRVTSACLAAVTVAGTAAAVRLLPRGAARRTAVAATVFGGAALLCCGAYLLVPLALAMAALLPARRSSPEAAPNAVAAR</sequence>
<evidence type="ECO:0000313" key="8">
    <source>
        <dbReference type="Proteomes" id="UP000539313"/>
    </source>
</evidence>
<evidence type="ECO:0000256" key="5">
    <source>
        <dbReference type="ARBA" id="ARBA00023136"/>
    </source>
</evidence>
<dbReference type="InterPro" id="IPR050367">
    <property type="entry name" value="APC_superfamily"/>
</dbReference>
<feature type="transmembrane region" description="Helical" evidence="6">
    <location>
        <begin position="185"/>
        <end position="206"/>
    </location>
</feature>
<dbReference type="PIRSF" id="PIRSF006060">
    <property type="entry name" value="AA_transporter"/>
    <property type="match status" value="1"/>
</dbReference>
<evidence type="ECO:0000256" key="2">
    <source>
        <dbReference type="ARBA" id="ARBA00022475"/>
    </source>
</evidence>
<proteinExistence type="predicted"/>
<feature type="transmembrane region" description="Helical" evidence="6">
    <location>
        <begin position="112"/>
        <end position="133"/>
    </location>
</feature>
<dbReference type="AlphaFoldDB" id="A0A7W3N5G6"/>
<feature type="transmembrane region" description="Helical" evidence="6">
    <location>
        <begin position="313"/>
        <end position="331"/>
    </location>
</feature>
<feature type="transmembrane region" description="Helical" evidence="6">
    <location>
        <begin position="45"/>
        <end position="63"/>
    </location>
</feature>
<dbReference type="RefSeq" id="WP_182708311.1">
    <property type="nucleotide sequence ID" value="NZ_JACJII010000001.1"/>
</dbReference>
<feature type="transmembrane region" description="Helical" evidence="6">
    <location>
        <begin position="370"/>
        <end position="400"/>
    </location>
</feature>
<keyword evidence="4 6" id="KW-1133">Transmembrane helix</keyword>
<dbReference type="PANTHER" id="PTHR42770">
    <property type="entry name" value="AMINO ACID TRANSPORTER-RELATED"/>
    <property type="match status" value="1"/>
</dbReference>
<dbReference type="Gene3D" id="1.20.1740.10">
    <property type="entry name" value="Amino acid/polyamine transporter I"/>
    <property type="match status" value="1"/>
</dbReference>
<dbReference type="Pfam" id="PF13520">
    <property type="entry name" value="AA_permease_2"/>
    <property type="match status" value="1"/>
</dbReference>
<evidence type="ECO:0000256" key="6">
    <source>
        <dbReference type="SAM" id="Phobius"/>
    </source>
</evidence>
<feature type="transmembrane region" description="Helical" evidence="6">
    <location>
        <begin position="337"/>
        <end position="358"/>
    </location>
</feature>
<gene>
    <name evidence="7" type="ORF">HNR21_006777</name>
</gene>
<feature type="transmembrane region" description="Helical" evidence="6">
    <location>
        <begin position="270"/>
        <end position="292"/>
    </location>
</feature>
<dbReference type="PANTHER" id="PTHR42770:SF13">
    <property type="entry name" value="L-METHIONINE_BRANCHED-CHAIN AMINO ACID EXPORTER YJEH"/>
    <property type="match status" value="1"/>
</dbReference>
<keyword evidence="8" id="KW-1185">Reference proteome</keyword>
<accession>A0A7W3N5G6</accession>
<keyword evidence="3 6" id="KW-0812">Transmembrane</keyword>
<dbReference type="InterPro" id="IPR002293">
    <property type="entry name" value="AA/rel_permease1"/>
</dbReference>
<comment type="subcellular location">
    <subcellularLocation>
        <location evidence="1">Cell membrane</location>
        <topology evidence="1">Multi-pass membrane protein</topology>
    </subcellularLocation>
</comment>